<comment type="caution">
    <text evidence="2">The sequence shown here is derived from an EMBL/GenBank/DDBJ whole genome shotgun (WGS) entry which is preliminary data.</text>
</comment>
<dbReference type="GO" id="GO:0047150">
    <property type="term" value="F:betaine-homocysteine S-methyltransferase activity"/>
    <property type="evidence" value="ECO:0007669"/>
    <property type="project" value="TreeGrafter"/>
</dbReference>
<evidence type="ECO:0000256" key="1">
    <source>
        <dbReference type="ARBA" id="ARBA00034478"/>
    </source>
</evidence>
<reference evidence="2 3" key="1">
    <citation type="journal article" date="2021" name="Elife">
        <title>Chloroplast acquisition without the gene transfer in kleptoplastic sea slugs, Plakobranchus ocellatus.</title>
        <authorList>
            <person name="Maeda T."/>
            <person name="Takahashi S."/>
            <person name="Yoshida T."/>
            <person name="Shimamura S."/>
            <person name="Takaki Y."/>
            <person name="Nagai Y."/>
            <person name="Toyoda A."/>
            <person name="Suzuki Y."/>
            <person name="Arimoto A."/>
            <person name="Ishii H."/>
            <person name="Satoh N."/>
            <person name="Nishiyama T."/>
            <person name="Hasebe M."/>
            <person name="Maruyama T."/>
            <person name="Minagawa J."/>
            <person name="Obokata J."/>
            <person name="Shigenobu S."/>
        </authorList>
    </citation>
    <scope>NUCLEOTIDE SEQUENCE [LARGE SCALE GENOMIC DNA]</scope>
</reference>
<dbReference type="SUPFAM" id="SSF82282">
    <property type="entry name" value="Homocysteine S-methyltransferase"/>
    <property type="match status" value="1"/>
</dbReference>
<evidence type="ECO:0000313" key="2">
    <source>
        <dbReference type="EMBL" id="GFR76263.1"/>
    </source>
</evidence>
<dbReference type="GO" id="GO:0009086">
    <property type="term" value="P:methionine biosynthetic process"/>
    <property type="evidence" value="ECO:0007669"/>
    <property type="project" value="TreeGrafter"/>
</dbReference>
<dbReference type="PANTHER" id="PTHR46120">
    <property type="entry name" value="BETAINE--HOMOCYSTEINE S-METHYLTRANSFERASE 1"/>
    <property type="match status" value="1"/>
</dbReference>
<dbReference type="InterPro" id="IPR051524">
    <property type="entry name" value="BHMT"/>
</dbReference>
<name>A0AAV4FU34_9GAST</name>
<dbReference type="Gene3D" id="3.20.20.330">
    <property type="entry name" value="Homocysteine-binding-like domain"/>
    <property type="match status" value="1"/>
</dbReference>
<dbReference type="AlphaFoldDB" id="A0AAV4FU34"/>
<dbReference type="InterPro" id="IPR036589">
    <property type="entry name" value="HCY_dom_sf"/>
</dbReference>
<proteinExistence type="predicted"/>
<feature type="non-terminal residue" evidence="2">
    <location>
        <position position="133"/>
    </location>
</feature>
<dbReference type="EMBL" id="BMAT01000929">
    <property type="protein sequence ID" value="GFR76263.1"/>
    <property type="molecule type" value="Genomic_DNA"/>
</dbReference>
<organism evidence="2 3">
    <name type="scientific">Elysia marginata</name>
    <dbReference type="NCBI Taxonomy" id="1093978"/>
    <lineage>
        <taxon>Eukaryota</taxon>
        <taxon>Metazoa</taxon>
        <taxon>Spiralia</taxon>
        <taxon>Lophotrochozoa</taxon>
        <taxon>Mollusca</taxon>
        <taxon>Gastropoda</taxon>
        <taxon>Heterobranchia</taxon>
        <taxon>Euthyneura</taxon>
        <taxon>Panpulmonata</taxon>
        <taxon>Sacoglossa</taxon>
        <taxon>Placobranchoidea</taxon>
        <taxon>Plakobranchidae</taxon>
        <taxon>Elysia</taxon>
    </lineage>
</organism>
<evidence type="ECO:0000313" key="3">
    <source>
        <dbReference type="Proteomes" id="UP000762676"/>
    </source>
</evidence>
<dbReference type="Proteomes" id="UP000762676">
    <property type="component" value="Unassembled WGS sequence"/>
</dbReference>
<accession>A0AAV4FU34</accession>
<dbReference type="PANTHER" id="PTHR46120:SF1">
    <property type="entry name" value="HCY-BINDING DOMAIN-CONTAINING PROTEIN"/>
    <property type="match status" value="1"/>
</dbReference>
<sequence>MRILYIRLRTGFGLETLKRILSLYITYTRLHRNAPCERKKKDHRTVAGPEFCARDTRHVNRAYVMVSERSFQNRLENGKSLVVAEGYLFEFERRGYLKAGAFVPEVVLEHPELVKQLHEEFVHAGSDVVLAFT</sequence>
<gene>
    <name evidence="2" type="ORF">ElyMa_000477100</name>
</gene>
<comment type="pathway">
    <text evidence="1">Amino-acid biosynthesis; L-methionine biosynthesis via de novo pathway.</text>
</comment>
<keyword evidence="3" id="KW-1185">Reference proteome</keyword>
<protein>
    <submittedName>
        <fullName evidence="2">Betaine--homocysteine S-methyltransferase 1-like</fullName>
    </submittedName>
</protein>